<dbReference type="InterPro" id="IPR045864">
    <property type="entry name" value="aa-tRNA-synth_II/BPL/LPL"/>
</dbReference>
<comment type="subcellular location">
    <subcellularLocation>
        <location evidence="13">Cytoplasm</location>
    </subcellularLocation>
</comment>
<dbReference type="PROSITE" id="PS50862">
    <property type="entry name" value="AA_TRNA_LIGASE_II"/>
    <property type="match status" value="1"/>
</dbReference>
<dbReference type="GO" id="GO:0004829">
    <property type="term" value="F:threonine-tRNA ligase activity"/>
    <property type="evidence" value="ECO:0007669"/>
    <property type="project" value="UniProtKB-EC"/>
</dbReference>
<evidence type="ECO:0000256" key="13">
    <source>
        <dbReference type="HAMAP-Rule" id="MF_00184"/>
    </source>
</evidence>
<dbReference type="HAMAP" id="MF_00184">
    <property type="entry name" value="Thr_tRNA_synth"/>
    <property type="match status" value="1"/>
</dbReference>
<evidence type="ECO:0000313" key="16">
    <source>
        <dbReference type="Proteomes" id="UP001228690"/>
    </source>
</evidence>
<keyword evidence="11 13" id="KW-0030">Aminoacyl-tRNA synthetase</keyword>
<comment type="similarity">
    <text evidence="1 13">Belongs to the class-II aminoacyl-tRNA synthetase family.</text>
</comment>
<keyword evidence="9 13" id="KW-0694">RNA-binding</keyword>
<evidence type="ECO:0000256" key="1">
    <source>
        <dbReference type="ARBA" id="ARBA00008226"/>
    </source>
</evidence>
<dbReference type="InterPro" id="IPR047246">
    <property type="entry name" value="ThrRS_anticodon"/>
</dbReference>
<evidence type="ECO:0000256" key="8">
    <source>
        <dbReference type="ARBA" id="ARBA00022840"/>
    </source>
</evidence>
<dbReference type="InterPro" id="IPR006195">
    <property type="entry name" value="aa-tRNA-synth_II"/>
</dbReference>
<evidence type="ECO:0000256" key="9">
    <source>
        <dbReference type="ARBA" id="ARBA00022884"/>
    </source>
</evidence>
<dbReference type="EC" id="6.1.1.3" evidence="13"/>
<organism evidence="15 16">
    <name type="scientific">Candidatus Haliotispira prima</name>
    <dbReference type="NCBI Taxonomy" id="3034016"/>
    <lineage>
        <taxon>Bacteria</taxon>
        <taxon>Pseudomonadati</taxon>
        <taxon>Spirochaetota</taxon>
        <taxon>Spirochaetia</taxon>
        <taxon>Spirochaetales</taxon>
        <taxon>Spirochaetaceae</taxon>
        <taxon>Candidatus Haliotispira</taxon>
    </lineage>
</organism>
<keyword evidence="3 13" id="KW-0820">tRNA-binding</keyword>
<keyword evidence="2 13" id="KW-0963">Cytoplasm</keyword>
<evidence type="ECO:0000256" key="3">
    <source>
        <dbReference type="ARBA" id="ARBA00022555"/>
    </source>
</evidence>
<name>A0ABY8MLZ1_9SPIO</name>
<dbReference type="Pfam" id="PF03129">
    <property type="entry name" value="HGTP_anticodon"/>
    <property type="match status" value="1"/>
</dbReference>
<keyword evidence="16" id="KW-1185">Reference proteome</keyword>
<evidence type="ECO:0000259" key="14">
    <source>
        <dbReference type="PROSITE" id="PS50862"/>
    </source>
</evidence>
<dbReference type="InterPro" id="IPR036621">
    <property type="entry name" value="Anticodon-bd_dom_sf"/>
</dbReference>
<evidence type="ECO:0000256" key="4">
    <source>
        <dbReference type="ARBA" id="ARBA00022598"/>
    </source>
</evidence>
<comment type="subunit">
    <text evidence="13">Homodimer.</text>
</comment>
<comment type="catalytic activity">
    <reaction evidence="12 13">
        <text>tRNA(Thr) + L-threonine + ATP = L-threonyl-tRNA(Thr) + AMP + diphosphate + H(+)</text>
        <dbReference type="Rhea" id="RHEA:24624"/>
        <dbReference type="Rhea" id="RHEA-COMP:9670"/>
        <dbReference type="Rhea" id="RHEA-COMP:9704"/>
        <dbReference type="ChEBI" id="CHEBI:15378"/>
        <dbReference type="ChEBI" id="CHEBI:30616"/>
        <dbReference type="ChEBI" id="CHEBI:33019"/>
        <dbReference type="ChEBI" id="CHEBI:57926"/>
        <dbReference type="ChEBI" id="CHEBI:78442"/>
        <dbReference type="ChEBI" id="CHEBI:78534"/>
        <dbReference type="ChEBI" id="CHEBI:456215"/>
        <dbReference type="EC" id="6.1.1.3"/>
    </reaction>
</comment>
<keyword evidence="7 13" id="KW-0862">Zinc</keyword>
<dbReference type="Pfam" id="PF00587">
    <property type="entry name" value="tRNA-synt_2b"/>
    <property type="match status" value="1"/>
</dbReference>
<keyword evidence="4 13" id="KW-0436">Ligase</keyword>
<protein>
    <recommendedName>
        <fullName evidence="13">Threonine--tRNA ligase</fullName>
        <ecNumber evidence="13">6.1.1.3</ecNumber>
    </recommendedName>
    <alternativeName>
        <fullName evidence="13">Threonyl-tRNA synthetase</fullName>
        <shortName evidence="13">ThrRS</shortName>
    </alternativeName>
</protein>
<dbReference type="Gene3D" id="3.30.54.20">
    <property type="match status" value="1"/>
</dbReference>
<evidence type="ECO:0000256" key="12">
    <source>
        <dbReference type="ARBA" id="ARBA00049515"/>
    </source>
</evidence>
<feature type="binding site" evidence="13">
    <location>
        <position position="449"/>
    </location>
    <ligand>
        <name>Zn(2+)</name>
        <dbReference type="ChEBI" id="CHEBI:29105"/>
        <note>catalytic</note>
    </ligand>
</feature>
<comment type="cofactor">
    <cofactor evidence="13">
        <name>Zn(2+)</name>
        <dbReference type="ChEBI" id="CHEBI:29105"/>
    </cofactor>
    <text evidence="13">Binds 1 zinc ion per subunit.</text>
</comment>
<proteinExistence type="inferred from homology"/>
<dbReference type="PRINTS" id="PR01047">
    <property type="entry name" value="TRNASYNTHTHR"/>
</dbReference>
<dbReference type="InterPro" id="IPR012947">
    <property type="entry name" value="tRNA_SAD"/>
</dbReference>
<dbReference type="NCBIfam" id="TIGR00418">
    <property type="entry name" value="thrS"/>
    <property type="match status" value="1"/>
</dbReference>
<dbReference type="RefSeq" id="WP_326927996.1">
    <property type="nucleotide sequence ID" value="NZ_CP123443.1"/>
</dbReference>
<keyword evidence="10 13" id="KW-0648">Protein biosynthesis</keyword>
<feature type="binding site" evidence="13">
    <location>
        <position position="272"/>
    </location>
    <ligand>
        <name>Zn(2+)</name>
        <dbReference type="ChEBI" id="CHEBI:29105"/>
        <note>catalytic</note>
    </ligand>
</feature>
<dbReference type="SUPFAM" id="SSF55186">
    <property type="entry name" value="ThrRS/AlaRS common domain"/>
    <property type="match status" value="1"/>
</dbReference>
<dbReference type="Gene3D" id="3.30.930.10">
    <property type="entry name" value="Bira Bifunctional Protein, Domain 2"/>
    <property type="match status" value="1"/>
</dbReference>
<dbReference type="Proteomes" id="UP001228690">
    <property type="component" value="Chromosome"/>
</dbReference>
<dbReference type="InterPro" id="IPR002314">
    <property type="entry name" value="aa-tRNA-synt_IIb"/>
</dbReference>
<evidence type="ECO:0000256" key="2">
    <source>
        <dbReference type="ARBA" id="ARBA00022490"/>
    </source>
</evidence>
<keyword evidence="5 13" id="KW-0479">Metal-binding</keyword>
<evidence type="ECO:0000256" key="6">
    <source>
        <dbReference type="ARBA" id="ARBA00022741"/>
    </source>
</evidence>
<dbReference type="InterPro" id="IPR033728">
    <property type="entry name" value="ThrRS_core"/>
</dbReference>
<dbReference type="InterPro" id="IPR018163">
    <property type="entry name" value="Thr/Ala-tRNA-synth_IIc_edit"/>
</dbReference>
<dbReference type="CDD" id="cd00860">
    <property type="entry name" value="ThrRS_anticodon"/>
    <property type="match status" value="1"/>
</dbReference>
<comment type="caution">
    <text evidence="13">Lacks conserved residue(s) required for the propagation of feature annotation.</text>
</comment>
<keyword evidence="6 13" id="KW-0547">Nucleotide-binding</keyword>
<dbReference type="Pfam" id="PF07973">
    <property type="entry name" value="tRNA_SAD"/>
    <property type="match status" value="1"/>
</dbReference>
<evidence type="ECO:0000313" key="15">
    <source>
        <dbReference type="EMBL" id="WGK69804.1"/>
    </source>
</evidence>
<evidence type="ECO:0000256" key="7">
    <source>
        <dbReference type="ARBA" id="ARBA00022833"/>
    </source>
</evidence>
<accession>A0ABY8MLZ1</accession>
<dbReference type="PANTHER" id="PTHR11451:SF44">
    <property type="entry name" value="THREONINE--TRNA LIGASE, CHLOROPLASTIC_MITOCHONDRIAL 2"/>
    <property type="match status" value="1"/>
</dbReference>
<feature type="binding site" evidence="13">
    <location>
        <position position="323"/>
    </location>
    <ligand>
        <name>Zn(2+)</name>
        <dbReference type="ChEBI" id="CHEBI:29105"/>
        <note>catalytic</note>
    </ligand>
</feature>
<dbReference type="EMBL" id="CP123443">
    <property type="protein sequence ID" value="WGK69804.1"/>
    <property type="molecule type" value="Genomic_DNA"/>
</dbReference>
<reference evidence="15 16" key="1">
    <citation type="submission" date="2023-04" db="EMBL/GenBank/DDBJ databases">
        <title>Spirochaete genome identified in red abalone sample constitutes a novel genus.</title>
        <authorList>
            <person name="Sharma S.P."/>
            <person name="Purcell C.M."/>
            <person name="Hyde J.R."/>
            <person name="Severin A.J."/>
        </authorList>
    </citation>
    <scope>NUCLEOTIDE SEQUENCE [LARGE SCALE GENOMIC DNA]</scope>
    <source>
        <strain evidence="15 16">SP-2023</strain>
    </source>
</reference>
<dbReference type="CDD" id="cd00771">
    <property type="entry name" value="ThrRS_core"/>
    <property type="match status" value="1"/>
</dbReference>
<dbReference type="SUPFAM" id="SSF55681">
    <property type="entry name" value="Class II aaRS and biotin synthetases"/>
    <property type="match status" value="1"/>
</dbReference>
<dbReference type="SMART" id="SM00863">
    <property type="entry name" value="tRNA_SAD"/>
    <property type="match status" value="1"/>
</dbReference>
<dbReference type="InterPro" id="IPR004154">
    <property type="entry name" value="Anticodon-bd"/>
</dbReference>
<dbReference type="Gene3D" id="3.40.50.800">
    <property type="entry name" value="Anticodon-binding domain"/>
    <property type="match status" value="1"/>
</dbReference>
<dbReference type="Gene3D" id="3.30.980.10">
    <property type="entry name" value="Threonyl-trna Synthetase, Chain A, domain 2"/>
    <property type="match status" value="1"/>
</dbReference>
<feature type="domain" description="Aminoacyl-transfer RNA synthetases class-II family profile" evidence="14">
    <location>
        <begin position="179"/>
        <end position="472"/>
    </location>
</feature>
<evidence type="ECO:0000256" key="5">
    <source>
        <dbReference type="ARBA" id="ARBA00022723"/>
    </source>
</evidence>
<evidence type="ECO:0000256" key="10">
    <source>
        <dbReference type="ARBA" id="ARBA00022917"/>
    </source>
</evidence>
<gene>
    <name evidence="13 15" type="primary">thrS</name>
    <name evidence="15" type="ORF">P0082_02775</name>
</gene>
<keyword evidence="8 13" id="KW-0067">ATP-binding</keyword>
<dbReference type="SUPFAM" id="SSF52954">
    <property type="entry name" value="Class II aaRS ABD-related"/>
    <property type="match status" value="1"/>
</dbReference>
<sequence>MPGIEEIRHSLAHVMAYAVQELYGNVKMGVGPTTDHGFYYDLDLEHRITDEDLKRIQDKMQELLKQKFDFVREEVDTEEAKQRFCDDRYKMELIDGILERGEGISLYRCGDFLDLCRGPHVLNTGEIPKKAFKLVSVAGSYWRGNEENPMMQRIYGLAFETPAELKEHVRLLEEMKKRDHRKLGRELDLFSLHDEAGAGLVYWHPKGGRLRVALEDFWRKQHLDNGYEIIFTPHMGRSWLWQTSGHLDFYAEGMFAPMDIDENQYFIKPMNCPFHIMIYRNGKHSYRDLPFRWAELGTVYRYERSGTMHGLMRVRGFTQDDAHIFCTHEQVEEEILRVLRFSLQILRTFGFEDISAYLSTRPEKAVGEVARWEVAQKSLLRALETEGIPFGIDEGGGAFYGPKIDLKVKDAMKREWQLSTIQFDFNLPERFDISYTAPDGSEQRPYMVHRALLGSIERFFGVLIEHFGGLFPFWLSPVQVAIIPIRTEHKEAADVVYTKLKELGLRLHYLERDENLNAKVKRAQKDKTPYILVIGDKEAAESTVAVRIRGNKQVNDVPLAAFAAACGDLQQSRSTRLIEDFSLHCTS</sequence>
<dbReference type="PANTHER" id="PTHR11451">
    <property type="entry name" value="THREONINE-TRNA LIGASE"/>
    <property type="match status" value="1"/>
</dbReference>
<evidence type="ECO:0000256" key="11">
    <source>
        <dbReference type="ARBA" id="ARBA00023146"/>
    </source>
</evidence>
<dbReference type="InterPro" id="IPR002320">
    <property type="entry name" value="Thr-tRNA-ligase_IIa"/>
</dbReference>